<dbReference type="Proteomes" id="UP000676649">
    <property type="component" value="Chromosome"/>
</dbReference>
<dbReference type="KEGG" id="mpad:KEF85_10080"/>
<organism evidence="1 2">
    <name type="scientific">Methylomonas paludis</name>
    <dbReference type="NCBI Taxonomy" id="1173101"/>
    <lineage>
        <taxon>Bacteria</taxon>
        <taxon>Pseudomonadati</taxon>
        <taxon>Pseudomonadota</taxon>
        <taxon>Gammaproteobacteria</taxon>
        <taxon>Methylococcales</taxon>
        <taxon>Methylococcaceae</taxon>
        <taxon>Methylomonas</taxon>
    </lineage>
</organism>
<dbReference type="AlphaFoldDB" id="A0A975R898"/>
<dbReference type="RefSeq" id="WP_215580114.1">
    <property type="nucleotide sequence ID" value="NZ_CP073754.1"/>
</dbReference>
<accession>A0A975R898</accession>
<keyword evidence="1" id="KW-0449">Lipoprotein</keyword>
<sequence length="79" mass="8398">MKKNTLITIAIILVLGISVFKATIAGESKSEEKSVAWYVANLQAAKAQNKECYGNPGLQSTANCVNSLHALEISFKGGN</sequence>
<dbReference type="EMBL" id="CP073754">
    <property type="protein sequence ID" value="QWF69722.1"/>
    <property type="molecule type" value="Genomic_DNA"/>
</dbReference>
<dbReference type="InterPro" id="IPR047937">
    <property type="entry name" value="Eex_IncN-like"/>
</dbReference>
<keyword evidence="2" id="KW-1185">Reference proteome</keyword>
<evidence type="ECO:0000313" key="2">
    <source>
        <dbReference type="Proteomes" id="UP000676649"/>
    </source>
</evidence>
<dbReference type="NCBIfam" id="NF033894">
    <property type="entry name" value="Eex_IncN"/>
    <property type="match status" value="1"/>
</dbReference>
<reference evidence="1" key="1">
    <citation type="submission" date="2021-04" db="EMBL/GenBank/DDBJ databases">
        <title>Draft genome sequence data of methanotrophic Methylovulum sp. strain S1L and Methylomonas sp. strain S2AM isolated from boreal lake water columns.</title>
        <authorList>
            <person name="Rissanen A.J."/>
            <person name="Mangayil R."/>
            <person name="Svenning M.M."/>
            <person name="Khanongnuch R."/>
        </authorList>
    </citation>
    <scope>NUCLEOTIDE SEQUENCE</scope>
    <source>
        <strain evidence="1">S2AM</strain>
    </source>
</reference>
<protein>
    <submittedName>
        <fullName evidence="1">EexN family lipoprotein</fullName>
    </submittedName>
</protein>
<name>A0A975R898_9GAMM</name>
<gene>
    <name evidence="1" type="ORF">KEF85_10080</name>
</gene>
<proteinExistence type="predicted"/>
<evidence type="ECO:0000313" key="1">
    <source>
        <dbReference type="EMBL" id="QWF69722.1"/>
    </source>
</evidence>